<keyword evidence="3 6" id="KW-0489">Methyltransferase</keyword>
<dbReference type="PANTHER" id="PTHR43619">
    <property type="entry name" value="S-ADENOSYL-L-METHIONINE-DEPENDENT METHYLTRANSFERASE YKTD-RELATED"/>
    <property type="match status" value="1"/>
</dbReference>
<protein>
    <recommendedName>
        <fullName evidence="6">S-adenosyl-L-methionine-dependent methyltransferase</fullName>
        <ecNumber evidence="6">2.1.1.-</ecNumber>
    </recommendedName>
</protein>
<dbReference type="EC" id="2.1.1.-" evidence="6"/>
<dbReference type="RefSeq" id="WP_065012999.1">
    <property type="nucleotide sequence ID" value="NZ_LZKJ01000036.1"/>
</dbReference>
<proteinExistence type="inferred from homology"/>
<evidence type="ECO:0000256" key="1">
    <source>
        <dbReference type="ARBA" id="ARBA00003907"/>
    </source>
</evidence>
<dbReference type="GO" id="GO:0008168">
    <property type="term" value="F:methyltransferase activity"/>
    <property type="evidence" value="ECO:0007669"/>
    <property type="project" value="UniProtKB-UniRule"/>
</dbReference>
<sequence length="295" mass="32532">MTSRRLDHTASLTAQLNAAQRTAESMQPPSRRLLDDPHSRHFVRHPLLRAILAHRLSAGAAVRILDRLWGGLHAHIVLRVRYTDDVCDAAMCDGIDQIVLLGAGFDTTSLRKARNTAAIFEVDAPATQSDKRPITERHLPSAECSQTIWVPCDFEEDRLQKQLITYGFDSARPSVIVWLGVSPYLTAGAIDHVLTDLETLCAPGSRLVVDYIDAGVVDATTPWKSARRVARAVARRGEPYRSGFTEAGLEALLASHGFSRRGHETVSSLLQRYDPAHLSRLAGDDWLAITTAEKN</sequence>
<dbReference type="NCBIfam" id="TIGR00027">
    <property type="entry name" value="mthyl_TIGR00027"/>
    <property type="match status" value="1"/>
</dbReference>
<dbReference type="InterPro" id="IPR007213">
    <property type="entry name" value="Ppm1/Ppm2/Tcmp"/>
</dbReference>
<comment type="caution">
    <text evidence="7">The sequence shown here is derived from an EMBL/GenBank/DDBJ whole genome shotgun (WGS) entry which is preliminary data.</text>
</comment>
<dbReference type="Proteomes" id="UP000093592">
    <property type="component" value="Unassembled WGS sequence"/>
</dbReference>
<organism evidence="7 8">
    <name type="scientific">Mycobacterium kyorinense</name>
    <dbReference type="NCBI Taxonomy" id="487514"/>
    <lineage>
        <taxon>Bacteria</taxon>
        <taxon>Bacillati</taxon>
        <taxon>Actinomycetota</taxon>
        <taxon>Actinomycetes</taxon>
        <taxon>Mycobacteriales</taxon>
        <taxon>Mycobacteriaceae</taxon>
        <taxon>Mycobacterium</taxon>
    </lineage>
</organism>
<dbReference type="AlphaFoldDB" id="A0A1A2ZPT3"/>
<evidence type="ECO:0000313" key="7">
    <source>
        <dbReference type="EMBL" id="OBI51703.1"/>
    </source>
</evidence>
<dbReference type="GO" id="GO:0032259">
    <property type="term" value="P:methylation"/>
    <property type="evidence" value="ECO:0007669"/>
    <property type="project" value="UniProtKB-KW"/>
</dbReference>
<evidence type="ECO:0000256" key="2">
    <source>
        <dbReference type="ARBA" id="ARBA00008138"/>
    </source>
</evidence>
<name>A0A1A2ZPT3_9MYCO</name>
<dbReference type="PANTHER" id="PTHR43619:SF2">
    <property type="entry name" value="S-ADENOSYL-L-METHIONINE-DEPENDENT METHYLTRANSFERASES SUPERFAMILY PROTEIN"/>
    <property type="match status" value="1"/>
</dbReference>
<reference evidence="8" key="1">
    <citation type="submission" date="2016-06" db="EMBL/GenBank/DDBJ databases">
        <authorList>
            <person name="Sutton G."/>
            <person name="Brinkac L."/>
            <person name="Sanka R."/>
            <person name="Adams M."/>
            <person name="Lau E."/>
            <person name="Sam S."/>
            <person name="Sreng N."/>
            <person name="Him V."/>
            <person name="Kerleguer A."/>
            <person name="Cheng S."/>
        </authorList>
    </citation>
    <scope>NUCLEOTIDE SEQUENCE [LARGE SCALE GENOMIC DNA]</scope>
    <source>
        <strain evidence="8">E861</strain>
    </source>
</reference>
<keyword evidence="4 7" id="KW-0808">Transferase</keyword>
<dbReference type="SUPFAM" id="SSF53335">
    <property type="entry name" value="S-adenosyl-L-methionine-dependent methyltransferases"/>
    <property type="match status" value="1"/>
</dbReference>
<evidence type="ECO:0000256" key="6">
    <source>
        <dbReference type="RuleBase" id="RU362030"/>
    </source>
</evidence>
<evidence type="ECO:0000256" key="3">
    <source>
        <dbReference type="ARBA" id="ARBA00022603"/>
    </source>
</evidence>
<keyword evidence="5 6" id="KW-0949">S-adenosyl-L-methionine</keyword>
<dbReference type="InterPro" id="IPR011610">
    <property type="entry name" value="SAM_mthyl_Trfase_ML2640-like"/>
</dbReference>
<dbReference type="Pfam" id="PF04072">
    <property type="entry name" value="LCM"/>
    <property type="match status" value="1"/>
</dbReference>
<evidence type="ECO:0000313" key="8">
    <source>
        <dbReference type="Proteomes" id="UP000093592"/>
    </source>
</evidence>
<comment type="similarity">
    <text evidence="2 6">Belongs to the UPF0677 family.</text>
</comment>
<evidence type="ECO:0000256" key="4">
    <source>
        <dbReference type="ARBA" id="ARBA00022679"/>
    </source>
</evidence>
<dbReference type="Gene3D" id="3.40.50.150">
    <property type="entry name" value="Vaccinia Virus protein VP39"/>
    <property type="match status" value="1"/>
</dbReference>
<comment type="function">
    <text evidence="1 6">Exhibits S-adenosyl-L-methionine-dependent methyltransferase activity.</text>
</comment>
<dbReference type="InterPro" id="IPR029063">
    <property type="entry name" value="SAM-dependent_MTases_sf"/>
</dbReference>
<evidence type="ECO:0000256" key="5">
    <source>
        <dbReference type="ARBA" id="ARBA00022691"/>
    </source>
</evidence>
<accession>A0A1A2ZPT3</accession>
<dbReference type="EMBL" id="LZKJ01000036">
    <property type="protein sequence ID" value="OBI51703.1"/>
    <property type="molecule type" value="Genomic_DNA"/>
</dbReference>
<gene>
    <name evidence="7" type="ORF">A5707_13385</name>
</gene>